<feature type="domain" description="Peptidase S55" evidence="2">
    <location>
        <begin position="1"/>
        <end position="140"/>
    </location>
</feature>
<sequence length="697" mass="76925">MIKYLVTICLMLLLYTNSALAMPPIMTTSELKPGMQGYAETVVQGAQQVSFNVEIIGVVNNGKGSSKQILARAYGPIIEETNGVIHGMSGSPVYVDGKLIGAVARAVGQDVLPYKFYITPIEEMLKIWTLPDPLAVINKSNIEKVKIPSLEEYEKNQDNYDENIDKEVEKYKSKHLATPEGQEAVKGKAQKRLEEILSGLDIETQEDKTDVDADIVQTDKIIKDLEDNSKTDVNADKLEEHISLTDFILKSLEKQNKAQASSFNNTSMMPIYVSGFNDNALNFLANNLKYKNMTPYNTGEFISAPIGNKDSDIKQNATLKAGDPVGVVMAYGDFSAGGTGTVTAVEGNKILGFGHAMTYKGNVNYFMTEADIIGSAGGILNGVKVSSFGKIIGRVNQDRFSGVGGILNEYPSSIPVRVKVKDRNLGKEETFVSKIAYDEDILPTLASSIVYASMDRTADRASYGTSKIKFTIMTDEVPEGKFERENMFYDPKDVGQFTVGELTQALYFLSTNMDKPSNILDVKVDVDFTSSRKTASIVSAIPDKEEAKPGELVNFNVTLKPYRRENVTVTIPYTIPKTQKEGQMFLEVKGGGFVQLGQVLQSGLVVTPQDIAQLSTVDRLNEIKNLNKNNEIVISPTIDVESEKDQDKAIKEAIKLSEEIGKMSKKEREEFNKNRESKISTDYVIDNFIQTSINIKK</sequence>
<dbReference type="RefSeq" id="WP_115152104.1">
    <property type="nucleotide sequence ID" value="NZ_UGPP01000001.1"/>
</dbReference>
<dbReference type="PROSITE" id="PS51494">
    <property type="entry name" value="SPOIVB"/>
    <property type="match status" value="1"/>
</dbReference>
<reference evidence="3 4" key="1">
    <citation type="submission" date="2018-06" db="EMBL/GenBank/DDBJ databases">
        <authorList>
            <consortium name="Pathogen Informatics"/>
            <person name="Doyle S."/>
        </authorList>
    </citation>
    <scope>NUCLEOTIDE SEQUENCE [LARGE SCALE GENOMIC DNA]</scope>
    <source>
        <strain evidence="3 4">NCTC10571</strain>
    </source>
</reference>
<dbReference type="EMBL" id="UGPP01000001">
    <property type="protein sequence ID" value="STY71984.1"/>
    <property type="molecule type" value="Genomic_DNA"/>
</dbReference>
<accession>A0A378NUD9</accession>
<organism evidence="3 4">
    <name type="scientific">Megamonas hypermegale</name>
    <dbReference type="NCBI Taxonomy" id="158847"/>
    <lineage>
        <taxon>Bacteria</taxon>
        <taxon>Bacillati</taxon>
        <taxon>Bacillota</taxon>
        <taxon>Negativicutes</taxon>
        <taxon>Selenomonadales</taxon>
        <taxon>Selenomonadaceae</taxon>
        <taxon>Megamonas</taxon>
    </lineage>
</organism>
<evidence type="ECO:0000313" key="3">
    <source>
        <dbReference type="EMBL" id="STY71984.1"/>
    </source>
</evidence>
<evidence type="ECO:0000256" key="1">
    <source>
        <dbReference type="SAM" id="SignalP"/>
    </source>
</evidence>
<dbReference type="InterPro" id="IPR008763">
    <property type="entry name" value="Peptidase_S55"/>
</dbReference>
<dbReference type="AlphaFoldDB" id="A0A378NUD9"/>
<evidence type="ECO:0000259" key="2">
    <source>
        <dbReference type="PROSITE" id="PS51494"/>
    </source>
</evidence>
<proteinExistence type="predicted"/>
<protein>
    <submittedName>
        <fullName evidence="3">Stage IV sporulation protein B</fullName>
    </submittedName>
</protein>
<evidence type="ECO:0000313" key="4">
    <source>
        <dbReference type="Proteomes" id="UP000255234"/>
    </source>
</evidence>
<gene>
    <name evidence="3" type="ORF">NCTC10571_02172</name>
</gene>
<dbReference type="Pfam" id="PF05580">
    <property type="entry name" value="Peptidase_S55"/>
    <property type="match status" value="1"/>
</dbReference>
<feature type="signal peptide" evidence="1">
    <location>
        <begin position="1"/>
        <end position="21"/>
    </location>
</feature>
<keyword evidence="1" id="KW-0732">Signal</keyword>
<dbReference type="Proteomes" id="UP000255234">
    <property type="component" value="Unassembled WGS sequence"/>
</dbReference>
<name>A0A378NUD9_9FIRM</name>
<feature type="chain" id="PRO_5016862189" evidence="1">
    <location>
        <begin position="22"/>
        <end position="697"/>
    </location>
</feature>